<protein>
    <submittedName>
        <fullName evidence="1">Uncharacterized protein</fullName>
    </submittedName>
</protein>
<accession>A0A6A3LRQ3</accession>
<dbReference type="Proteomes" id="UP000488956">
    <property type="component" value="Unassembled WGS sequence"/>
</dbReference>
<comment type="caution">
    <text evidence="1">The sequence shown here is derived from an EMBL/GenBank/DDBJ whole genome shotgun (WGS) entry which is preliminary data.</text>
</comment>
<evidence type="ECO:0000313" key="1">
    <source>
        <dbReference type="EMBL" id="KAE9018473.1"/>
    </source>
</evidence>
<dbReference type="Proteomes" id="UP000460718">
    <property type="component" value="Unassembled WGS sequence"/>
</dbReference>
<reference evidence="3 4" key="1">
    <citation type="submission" date="2018-09" db="EMBL/GenBank/DDBJ databases">
        <title>Genomic investigation of the strawberry pathogen Phytophthora fragariae indicates pathogenicity is determined by transcriptional variation in three key races.</title>
        <authorList>
            <person name="Adams T.M."/>
            <person name="Armitage A.D."/>
            <person name="Sobczyk M.K."/>
            <person name="Bates H.J."/>
            <person name="Dunwell J.M."/>
            <person name="Nellist C.F."/>
            <person name="Harrison R.J."/>
        </authorList>
    </citation>
    <scope>NUCLEOTIDE SEQUENCE [LARGE SCALE GENOMIC DNA]</scope>
    <source>
        <strain evidence="2 4">ONT-3</strain>
        <strain evidence="1 3">SCRP245</strain>
    </source>
</reference>
<proteinExistence type="predicted"/>
<dbReference type="AlphaFoldDB" id="A0A6A3LRQ3"/>
<gene>
    <name evidence="2" type="ORF">PF010_g6683</name>
    <name evidence="1" type="ORF">PF011_g6249</name>
</gene>
<evidence type="ECO:0000313" key="4">
    <source>
        <dbReference type="Proteomes" id="UP000488956"/>
    </source>
</evidence>
<sequence length="95" mass="10094">MSFKHFTAAGRRRFFGLCGTVFVMSSSALSFALVVRGDVGWLRALVSSPRLALPLAPSPCAPRNPRPSRELRLAGSAVVSSKSGLWSTCITSLLG</sequence>
<dbReference type="EMBL" id="QXFX01000272">
    <property type="protein sequence ID" value="KAE9122613.1"/>
    <property type="molecule type" value="Genomic_DNA"/>
</dbReference>
<evidence type="ECO:0000313" key="2">
    <source>
        <dbReference type="EMBL" id="KAE9122613.1"/>
    </source>
</evidence>
<organism evidence="1 3">
    <name type="scientific">Phytophthora fragariae</name>
    <dbReference type="NCBI Taxonomy" id="53985"/>
    <lineage>
        <taxon>Eukaryota</taxon>
        <taxon>Sar</taxon>
        <taxon>Stramenopiles</taxon>
        <taxon>Oomycota</taxon>
        <taxon>Peronosporomycetes</taxon>
        <taxon>Peronosporales</taxon>
        <taxon>Peronosporaceae</taxon>
        <taxon>Phytophthora</taxon>
    </lineage>
</organism>
<name>A0A6A3LRQ3_9STRA</name>
<evidence type="ECO:0000313" key="3">
    <source>
        <dbReference type="Proteomes" id="UP000460718"/>
    </source>
</evidence>
<dbReference type="EMBL" id="QXFW01000260">
    <property type="protein sequence ID" value="KAE9018473.1"/>
    <property type="molecule type" value="Genomic_DNA"/>
</dbReference>